<reference evidence="4 5" key="1">
    <citation type="journal article" date="2010" name="ChemBioChem">
        <title>Cloning and characterization of the biosynthetic gene cluster of 16-membered macrolide antibiotic FD-891: involvement of a dual functional cytochrome P450 monooxygenase catalyzing epoxidation and hydroxylation.</title>
        <authorList>
            <person name="Kudo F."/>
            <person name="Motegi A."/>
            <person name="Mizoue K."/>
            <person name="Eguchi T."/>
        </authorList>
    </citation>
    <scope>NUCLEOTIDE SEQUENCE [LARGE SCALE GENOMIC DNA]</scope>
    <source>
        <strain evidence="4 5">A-8890</strain>
    </source>
</reference>
<dbReference type="SUPFAM" id="SSF52540">
    <property type="entry name" value="P-loop containing nucleoside triphosphate hydrolases"/>
    <property type="match status" value="1"/>
</dbReference>
<evidence type="ECO:0000256" key="2">
    <source>
        <dbReference type="ARBA" id="ARBA00022840"/>
    </source>
</evidence>
<keyword evidence="5" id="KW-1185">Reference proteome</keyword>
<protein>
    <recommendedName>
        <fullName evidence="3">Orc1-like AAA ATPase domain-containing protein</fullName>
    </recommendedName>
</protein>
<dbReference type="InterPro" id="IPR027417">
    <property type="entry name" value="P-loop_NTPase"/>
</dbReference>
<organism evidence="4 5">
    <name type="scientific">Streptomyces graminofaciens</name>
    <dbReference type="NCBI Taxonomy" id="68212"/>
    <lineage>
        <taxon>Bacteria</taxon>
        <taxon>Bacillati</taxon>
        <taxon>Actinomycetota</taxon>
        <taxon>Actinomycetes</taxon>
        <taxon>Kitasatosporales</taxon>
        <taxon>Streptomycetaceae</taxon>
        <taxon>Streptomyces</taxon>
    </lineage>
</organism>
<dbReference type="PANTHER" id="PTHR16305">
    <property type="entry name" value="TESTICULAR SOLUBLE ADENYLYL CYCLASE"/>
    <property type="match status" value="1"/>
</dbReference>
<evidence type="ECO:0000259" key="3">
    <source>
        <dbReference type="Pfam" id="PF13191"/>
    </source>
</evidence>
<dbReference type="Proteomes" id="UP001321542">
    <property type="component" value="Chromosome"/>
</dbReference>
<gene>
    <name evidence="4" type="ORF">SGFS_027410</name>
</gene>
<evidence type="ECO:0000313" key="5">
    <source>
        <dbReference type="Proteomes" id="UP001321542"/>
    </source>
</evidence>
<evidence type="ECO:0000313" key="4">
    <source>
        <dbReference type="EMBL" id="BBC31447.1"/>
    </source>
</evidence>
<proteinExistence type="predicted"/>
<dbReference type="Gene3D" id="3.40.50.300">
    <property type="entry name" value="P-loop containing nucleotide triphosphate hydrolases"/>
    <property type="match status" value="1"/>
</dbReference>
<feature type="domain" description="Orc1-like AAA ATPase" evidence="3">
    <location>
        <begin position="16"/>
        <end position="178"/>
    </location>
</feature>
<keyword evidence="1" id="KW-0547">Nucleotide-binding</keyword>
<reference evidence="4 5" key="2">
    <citation type="journal article" date="2023" name="ChemBioChem">
        <title>Acyltransferase Domain Exchange between Two Independent Type I Polyketide Synthases in the Same Producer Strain of Macrolide Antibiotics.</title>
        <authorList>
            <person name="Kudo F."/>
            <person name="Kishikawa K."/>
            <person name="Tsuboi K."/>
            <person name="Kido T."/>
            <person name="Usui T."/>
            <person name="Hashimoto J."/>
            <person name="Shin-Ya K."/>
            <person name="Miyanaga A."/>
            <person name="Eguchi T."/>
        </authorList>
    </citation>
    <scope>NUCLEOTIDE SEQUENCE [LARGE SCALE GENOMIC DNA]</scope>
    <source>
        <strain evidence="4 5">A-8890</strain>
    </source>
</reference>
<name>A0ABN5VDY3_9ACTN</name>
<dbReference type="Pfam" id="PF13191">
    <property type="entry name" value="AAA_16"/>
    <property type="match status" value="1"/>
</dbReference>
<dbReference type="EMBL" id="AP018448">
    <property type="protein sequence ID" value="BBC31447.1"/>
    <property type="molecule type" value="Genomic_DNA"/>
</dbReference>
<dbReference type="PRINTS" id="PR01874">
    <property type="entry name" value="DNAREPAIRADA"/>
</dbReference>
<dbReference type="InterPro" id="IPR041664">
    <property type="entry name" value="AAA_16"/>
</dbReference>
<sequence length="435" mass="46299">MTEARPGVVASASLWERDAEVAAIAEAIDELCVDEASPGRVLFFTGDAGIGKTALLAEARRIAEERGCTAWYARGGETVTSVPFNVVRQLLQPALLSLMEEEKREYLGDWHDIAGPALGLAEPGEGPADPQGVCDGIVAAVNRLVRRTWPLVLLIDDAHWADQESLHWLTALIARLHEMCVLVVVARRPGEATGERARSLASIAAGAGPVAKIRALTPEATAGLTRKAVGEHADDPFCREVWAVTGGNPYETVELLAKVRDSELAPVEDSAAELRALNRSARGTGLVDRIKELGVEATRFAWAAAVLHTGITVETAARLATLPVDTATECAERLKNARILTQPDPANRRQDDGELEFVHPLIATAVYDSMQPGVRTAMHGVAATVVAESGRGAAAASRHLIEVHAEGDPDVVERLRAAATEHLAVGSPDGARRCL</sequence>
<evidence type="ECO:0000256" key="1">
    <source>
        <dbReference type="ARBA" id="ARBA00022741"/>
    </source>
</evidence>
<accession>A0ABN5VDY3</accession>
<keyword evidence="2" id="KW-0067">ATP-binding</keyword>
<dbReference type="PANTHER" id="PTHR16305:SF35">
    <property type="entry name" value="TRANSCRIPTIONAL ACTIVATOR DOMAIN"/>
    <property type="match status" value="1"/>
</dbReference>